<dbReference type="PANTHER" id="PTHR32282:SF33">
    <property type="entry name" value="PEPTIDOGLYCAN GLYCOSYLTRANSFERASE"/>
    <property type="match status" value="1"/>
</dbReference>
<dbReference type="GO" id="GO:0009252">
    <property type="term" value="P:peptidoglycan biosynthetic process"/>
    <property type="evidence" value="ECO:0007669"/>
    <property type="project" value="TreeGrafter"/>
</dbReference>
<dbReference type="InterPro" id="IPR036950">
    <property type="entry name" value="PBP_transglycosylase"/>
</dbReference>
<dbReference type="PANTHER" id="PTHR32282">
    <property type="entry name" value="BINDING PROTEIN TRANSPEPTIDASE, PUTATIVE-RELATED"/>
    <property type="match status" value="1"/>
</dbReference>
<keyword evidence="3" id="KW-0328">Glycosyltransferase</keyword>
<dbReference type="EC" id="2.4.99.28" evidence="7"/>
<evidence type="ECO:0000259" key="11">
    <source>
        <dbReference type="Pfam" id="PF00912"/>
    </source>
</evidence>
<evidence type="ECO:0000256" key="1">
    <source>
        <dbReference type="ARBA" id="ARBA00022645"/>
    </source>
</evidence>
<dbReference type="AlphaFoldDB" id="A0A6J6SL41"/>
<dbReference type="InterPro" id="IPR023346">
    <property type="entry name" value="Lysozyme-like_dom_sf"/>
</dbReference>
<gene>
    <name evidence="12" type="ORF">UFOPK2658_01953</name>
</gene>
<dbReference type="GO" id="GO:0004180">
    <property type="term" value="F:carboxypeptidase activity"/>
    <property type="evidence" value="ECO:0007669"/>
    <property type="project" value="UniProtKB-KW"/>
</dbReference>
<dbReference type="GO" id="GO:0030288">
    <property type="term" value="C:outer membrane-bounded periplasmic space"/>
    <property type="evidence" value="ECO:0007669"/>
    <property type="project" value="TreeGrafter"/>
</dbReference>
<evidence type="ECO:0000256" key="7">
    <source>
        <dbReference type="ARBA" id="ARBA00044770"/>
    </source>
</evidence>
<dbReference type="InterPro" id="IPR012338">
    <property type="entry name" value="Beta-lactam/transpept-like"/>
</dbReference>
<dbReference type="InterPro" id="IPR001460">
    <property type="entry name" value="PCN-bd_Tpept"/>
</dbReference>
<evidence type="ECO:0000313" key="12">
    <source>
        <dbReference type="EMBL" id="CAB4735347.1"/>
    </source>
</evidence>
<proteinExistence type="predicted"/>
<feature type="domain" description="Glycosyl transferase family 51" evidence="11">
    <location>
        <begin position="11"/>
        <end position="103"/>
    </location>
</feature>
<dbReference type="SUPFAM" id="SSF56601">
    <property type="entry name" value="beta-lactamase/transpeptidase-like"/>
    <property type="match status" value="1"/>
</dbReference>
<evidence type="ECO:0000256" key="5">
    <source>
        <dbReference type="ARBA" id="ARBA00022801"/>
    </source>
</evidence>
<dbReference type="SUPFAM" id="SSF53955">
    <property type="entry name" value="Lysozyme-like"/>
    <property type="match status" value="1"/>
</dbReference>
<keyword evidence="5" id="KW-0378">Hydrolase</keyword>
<dbReference type="Pfam" id="PF00905">
    <property type="entry name" value="Transpeptidase"/>
    <property type="match status" value="1"/>
</dbReference>
<dbReference type="Gene3D" id="1.10.3810.10">
    <property type="entry name" value="Biosynthetic peptidoglycan transglycosylase-like"/>
    <property type="match status" value="1"/>
</dbReference>
<name>A0A6J6SL41_9ZZZZ</name>
<evidence type="ECO:0000256" key="9">
    <source>
        <dbReference type="SAM" id="MobiDB-lite"/>
    </source>
</evidence>
<dbReference type="Gene3D" id="3.40.710.10">
    <property type="entry name" value="DD-peptidase/beta-lactamase superfamily"/>
    <property type="match status" value="1"/>
</dbReference>
<dbReference type="GO" id="GO:0006508">
    <property type="term" value="P:proteolysis"/>
    <property type="evidence" value="ECO:0007669"/>
    <property type="project" value="UniProtKB-KW"/>
</dbReference>
<dbReference type="InterPro" id="IPR001264">
    <property type="entry name" value="Glyco_trans_51"/>
</dbReference>
<feature type="region of interest" description="Disordered" evidence="9">
    <location>
        <begin position="555"/>
        <end position="599"/>
    </location>
</feature>
<dbReference type="GO" id="GO:0008658">
    <property type="term" value="F:penicillin binding"/>
    <property type="evidence" value="ECO:0007669"/>
    <property type="project" value="InterPro"/>
</dbReference>
<comment type="catalytic activity">
    <reaction evidence="8">
        <text>[GlcNAc-(1-&gt;4)-Mur2Ac(oyl-L-Ala-gamma-D-Glu-L-Lys-D-Ala-D-Ala)](n)-di-trans,octa-cis-undecaprenyl diphosphate + beta-D-GlcNAc-(1-&gt;4)-Mur2Ac(oyl-L-Ala-gamma-D-Glu-L-Lys-D-Ala-D-Ala)-di-trans,octa-cis-undecaprenyl diphosphate = [GlcNAc-(1-&gt;4)-Mur2Ac(oyl-L-Ala-gamma-D-Glu-L-Lys-D-Ala-D-Ala)](n+1)-di-trans,octa-cis-undecaprenyl diphosphate + di-trans,octa-cis-undecaprenyl diphosphate + H(+)</text>
        <dbReference type="Rhea" id="RHEA:23708"/>
        <dbReference type="Rhea" id="RHEA-COMP:9602"/>
        <dbReference type="Rhea" id="RHEA-COMP:9603"/>
        <dbReference type="ChEBI" id="CHEBI:15378"/>
        <dbReference type="ChEBI" id="CHEBI:58405"/>
        <dbReference type="ChEBI" id="CHEBI:60033"/>
        <dbReference type="ChEBI" id="CHEBI:78435"/>
        <dbReference type="EC" id="2.4.99.28"/>
    </reaction>
</comment>
<keyword evidence="6" id="KW-0511">Multifunctional enzyme</keyword>
<dbReference type="EMBL" id="CAEZYH010000155">
    <property type="protein sequence ID" value="CAB4735347.1"/>
    <property type="molecule type" value="Genomic_DNA"/>
</dbReference>
<dbReference type="GO" id="GO:0008955">
    <property type="term" value="F:peptidoglycan glycosyltransferase activity"/>
    <property type="evidence" value="ECO:0007669"/>
    <property type="project" value="UniProtKB-EC"/>
</dbReference>
<evidence type="ECO:0000259" key="10">
    <source>
        <dbReference type="Pfam" id="PF00905"/>
    </source>
</evidence>
<evidence type="ECO:0000256" key="3">
    <source>
        <dbReference type="ARBA" id="ARBA00022676"/>
    </source>
</evidence>
<dbReference type="Pfam" id="PF00912">
    <property type="entry name" value="Transgly"/>
    <property type="match status" value="1"/>
</dbReference>
<evidence type="ECO:0000256" key="4">
    <source>
        <dbReference type="ARBA" id="ARBA00022679"/>
    </source>
</evidence>
<accession>A0A6J6SL41</accession>
<keyword evidence="4" id="KW-0808">Transferase</keyword>
<evidence type="ECO:0000256" key="2">
    <source>
        <dbReference type="ARBA" id="ARBA00022670"/>
    </source>
</evidence>
<feature type="compositionally biased region" description="Low complexity" evidence="9">
    <location>
        <begin position="555"/>
        <end position="593"/>
    </location>
</feature>
<feature type="domain" description="Penicillin-binding protein transpeptidase" evidence="10">
    <location>
        <begin position="221"/>
        <end position="475"/>
    </location>
</feature>
<protein>
    <recommendedName>
        <fullName evidence="7">peptidoglycan glycosyltransferase</fullName>
        <ecNumber evidence="7">2.4.99.28</ecNumber>
    </recommendedName>
</protein>
<evidence type="ECO:0000256" key="6">
    <source>
        <dbReference type="ARBA" id="ARBA00023268"/>
    </source>
</evidence>
<keyword evidence="1" id="KW-0121">Carboxypeptidase</keyword>
<reference evidence="12" key="1">
    <citation type="submission" date="2020-05" db="EMBL/GenBank/DDBJ databases">
        <authorList>
            <person name="Chiriac C."/>
            <person name="Salcher M."/>
            <person name="Ghai R."/>
            <person name="Kavagutti S V."/>
        </authorList>
    </citation>
    <scope>NUCLEOTIDE SEQUENCE</scope>
</reference>
<dbReference type="InterPro" id="IPR050396">
    <property type="entry name" value="Glycosyltr_51/Transpeptidase"/>
</dbReference>
<keyword evidence="2" id="KW-0645">Protease</keyword>
<sequence>MKVEYLGGLERDGRYKLLQIIYALRLEKERTKDEILERYLNTIYFGNNTYGIQAASEVYFGKKVEDLTLVEGTFLAGLIQAPSSYDPIRRPQQSKRRFGQALDAVVDVGLMEAPEANSIKVCLDPPEDSTVIAECAGSWQIPEVVQTIAEKKITRTHFSEEVKSYLLNKSNLLGETYQERYNKLFRGGLSIYTTLDPVAQSAAEDARATQLPVNAAGIETAIVTLDSKTGAVRAMVGGKPFIAGRNEVNMALAPRQTGSSIKMFILSAAIQAGVQNDDLLDGTLPCTLPNPDDPKNPFVAEQGVSRPLGPVEEMTWYSINCAFARLSQMVGLDRVVDTTYRMAHNLYLYPERNPAEREPLHPYASFATGANEMSPLDMASGAQTLANNGVHMDPYYIESISGPDGTVLYQHQDEGVAVLTADAAATTTNIMTGVFVSGTARRSALEGRVAAGKTGTQDNNTNSWMVGFTPELVTAVWVGHPDKYLPMVNIPEFVAVGVDNVVGGTFPSRIWKAMMDAALVGQPATFFPTPPANPRASMRLYLPGTDCLTPVTMPPTETSTPTETVPADPTATTVPTTTTTTSTTTSTTSTTLVPPVPDAITNLNTTVPRGVVDPTWPVPTIDPALYTVRSC</sequence>
<organism evidence="12">
    <name type="scientific">freshwater metagenome</name>
    <dbReference type="NCBI Taxonomy" id="449393"/>
    <lineage>
        <taxon>unclassified sequences</taxon>
        <taxon>metagenomes</taxon>
        <taxon>ecological metagenomes</taxon>
    </lineage>
</organism>
<evidence type="ECO:0000256" key="8">
    <source>
        <dbReference type="ARBA" id="ARBA00049902"/>
    </source>
</evidence>